<keyword evidence="2" id="KW-0808">Transferase</keyword>
<dbReference type="EMBL" id="BKCP01006737">
    <property type="protein sequence ID" value="GER43759.1"/>
    <property type="molecule type" value="Genomic_DNA"/>
</dbReference>
<organism evidence="2 3">
    <name type="scientific">Striga asiatica</name>
    <name type="common">Asiatic witchweed</name>
    <name type="synonym">Buchnera asiatica</name>
    <dbReference type="NCBI Taxonomy" id="4170"/>
    <lineage>
        <taxon>Eukaryota</taxon>
        <taxon>Viridiplantae</taxon>
        <taxon>Streptophyta</taxon>
        <taxon>Embryophyta</taxon>
        <taxon>Tracheophyta</taxon>
        <taxon>Spermatophyta</taxon>
        <taxon>Magnoliopsida</taxon>
        <taxon>eudicotyledons</taxon>
        <taxon>Gunneridae</taxon>
        <taxon>Pentapetalae</taxon>
        <taxon>asterids</taxon>
        <taxon>lamiids</taxon>
        <taxon>Lamiales</taxon>
        <taxon>Orobanchaceae</taxon>
        <taxon>Buchnereae</taxon>
        <taxon>Striga</taxon>
    </lineage>
</organism>
<comment type="caution">
    <text evidence="2">The sequence shown here is derived from an EMBL/GenBank/DDBJ whole genome shotgun (WGS) entry which is preliminary data.</text>
</comment>
<feature type="region of interest" description="Disordered" evidence="1">
    <location>
        <begin position="1"/>
        <end position="25"/>
    </location>
</feature>
<proteinExistence type="predicted"/>
<accession>A0A5A7QER2</accession>
<evidence type="ECO:0000313" key="3">
    <source>
        <dbReference type="Proteomes" id="UP000325081"/>
    </source>
</evidence>
<protein>
    <submittedName>
        <fullName evidence="2">Sulfurtransferase TusA homolog</fullName>
    </submittedName>
</protein>
<gene>
    <name evidence="2" type="ORF">STAS_20627</name>
</gene>
<dbReference type="Proteomes" id="UP000325081">
    <property type="component" value="Unassembled WGS sequence"/>
</dbReference>
<keyword evidence="3" id="KW-1185">Reference proteome</keyword>
<dbReference type="AlphaFoldDB" id="A0A5A7QER2"/>
<evidence type="ECO:0000313" key="2">
    <source>
        <dbReference type="EMBL" id="GER43759.1"/>
    </source>
</evidence>
<feature type="compositionally biased region" description="Low complexity" evidence="1">
    <location>
        <begin position="13"/>
        <end position="25"/>
    </location>
</feature>
<reference evidence="3" key="1">
    <citation type="journal article" date="2019" name="Curr. Biol.">
        <title>Genome Sequence of Striga asiatica Provides Insight into the Evolution of Plant Parasitism.</title>
        <authorList>
            <person name="Yoshida S."/>
            <person name="Kim S."/>
            <person name="Wafula E.K."/>
            <person name="Tanskanen J."/>
            <person name="Kim Y.M."/>
            <person name="Honaas L."/>
            <person name="Yang Z."/>
            <person name="Spallek T."/>
            <person name="Conn C.E."/>
            <person name="Ichihashi Y."/>
            <person name="Cheong K."/>
            <person name="Cui S."/>
            <person name="Der J.P."/>
            <person name="Gundlach H."/>
            <person name="Jiao Y."/>
            <person name="Hori C."/>
            <person name="Ishida J.K."/>
            <person name="Kasahara H."/>
            <person name="Kiba T."/>
            <person name="Kim M.S."/>
            <person name="Koo N."/>
            <person name="Laohavisit A."/>
            <person name="Lee Y.H."/>
            <person name="Lumba S."/>
            <person name="McCourt P."/>
            <person name="Mortimer J.C."/>
            <person name="Mutuku J.M."/>
            <person name="Nomura T."/>
            <person name="Sasaki-Sekimoto Y."/>
            <person name="Seto Y."/>
            <person name="Wang Y."/>
            <person name="Wakatake T."/>
            <person name="Sakakibara H."/>
            <person name="Demura T."/>
            <person name="Yamaguchi S."/>
            <person name="Yoneyama K."/>
            <person name="Manabe R.I."/>
            <person name="Nelson D.C."/>
            <person name="Schulman A.H."/>
            <person name="Timko M.P."/>
            <person name="dePamphilis C.W."/>
            <person name="Choi D."/>
            <person name="Shirasu K."/>
        </authorList>
    </citation>
    <scope>NUCLEOTIDE SEQUENCE [LARGE SCALE GENOMIC DNA]</scope>
    <source>
        <strain evidence="3">cv. UVA1</strain>
    </source>
</reference>
<dbReference type="GO" id="GO:0016740">
    <property type="term" value="F:transferase activity"/>
    <property type="evidence" value="ECO:0007669"/>
    <property type="project" value="UniProtKB-KW"/>
</dbReference>
<sequence>MLVGQTGKDRFHSAPAPSDGAAASAVGVGLRPRPAVVVRRAAPRAGDAVPLQRAVADVPPAGQDAPSRLRFQRELLVLVLEALADGSPAAGYRRQPDRRLAVAAGRRLGG</sequence>
<evidence type="ECO:0000256" key="1">
    <source>
        <dbReference type="SAM" id="MobiDB-lite"/>
    </source>
</evidence>
<name>A0A5A7QER2_STRAF</name>